<evidence type="ECO:0000313" key="1">
    <source>
        <dbReference type="EMBL" id="SVE01585.1"/>
    </source>
</evidence>
<reference evidence="1" key="1">
    <citation type="submission" date="2018-05" db="EMBL/GenBank/DDBJ databases">
        <authorList>
            <person name="Lanie J.A."/>
            <person name="Ng W.-L."/>
            <person name="Kazmierczak K.M."/>
            <person name="Andrzejewski T.M."/>
            <person name="Davidsen T.M."/>
            <person name="Wayne K.J."/>
            <person name="Tettelin H."/>
            <person name="Glass J.I."/>
            <person name="Rusch D."/>
            <person name="Podicherti R."/>
            <person name="Tsui H.-C.T."/>
            <person name="Winkler M.E."/>
        </authorList>
    </citation>
    <scope>NUCLEOTIDE SEQUENCE</scope>
</reference>
<accession>A0A383A2Z9</accession>
<gene>
    <name evidence="1" type="ORF">METZ01_LOCUS454439</name>
</gene>
<organism evidence="1">
    <name type="scientific">marine metagenome</name>
    <dbReference type="NCBI Taxonomy" id="408172"/>
    <lineage>
        <taxon>unclassified sequences</taxon>
        <taxon>metagenomes</taxon>
        <taxon>ecological metagenomes</taxon>
    </lineage>
</organism>
<sequence length="22" mass="2717">MNTLDEQLEDIKRKQRRLDTIT</sequence>
<dbReference type="EMBL" id="UINC01188386">
    <property type="protein sequence ID" value="SVE01585.1"/>
    <property type="molecule type" value="Genomic_DNA"/>
</dbReference>
<dbReference type="AlphaFoldDB" id="A0A383A2Z9"/>
<proteinExistence type="predicted"/>
<feature type="non-terminal residue" evidence="1">
    <location>
        <position position="22"/>
    </location>
</feature>
<protein>
    <submittedName>
        <fullName evidence="1">Uncharacterized protein</fullName>
    </submittedName>
</protein>
<name>A0A383A2Z9_9ZZZZ</name>